<dbReference type="PANTHER" id="PTHR18934">
    <property type="entry name" value="ATP-DEPENDENT RNA HELICASE"/>
    <property type="match status" value="1"/>
</dbReference>
<feature type="domain" description="Helicase C-terminal" evidence="10">
    <location>
        <begin position="503"/>
        <end position="690"/>
    </location>
</feature>
<dbReference type="GO" id="GO:0003724">
    <property type="term" value="F:RNA helicase activity"/>
    <property type="evidence" value="ECO:0007669"/>
    <property type="project" value="UniProtKB-EC"/>
</dbReference>
<feature type="compositionally biased region" description="Basic residues" evidence="8">
    <location>
        <begin position="1"/>
        <end position="14"/>
    </location>
</feature>
<feature type="compositionally biased region" description="Low complexity" evidence="8">
    <location>
        <begin position="247"/>
        <end position="261"/>
    </location>
</feature>
<dbReference type="SMART" id="SM00487">
    <property type="entry name" value="DEXDc"/>
    <property type="match status" value="1"/>
</dbReference>
<dbReference type="GO" id="GO:0003723">
    <property type="term" value="F:RNA binding"/>
    <property type="evidence" value="ECO:0007669"/>
    <property type="project" value="TreeGrafter"/>
</dbReference>
<comment type="similarity">
    <text evidence="1">Belongs to the DEAD box helicase family. DEAH subfamily.</text>
</comment>
<dbReference type="PROSITE" id="PS51192">
    <property type="entry name" value="HELICASE_ATP_BIND_1"/>
    <property type="match status" value="1"/>
</dbReference>
<keyword evidence="3" id="KW-0547">Nucleotide-binding</keyword>
<dbReference type="InterPro" id="IPR002464">
    <property type="entry name" value="DNA/RNA_helicase_DEAH_CS"/>
</dbReference>
<dbReference type="SUPFAM" id="SSF52540">
    <property type="entry name" value="P-loop containing nucleoside triphosphate hydrolases"/>
    <property type="match status" value="1"/>
</dbReference>
<dbReference type="InterPro" id="IPR011709">
    <property type="entry name" value="DEAD-box_helicase_OB_fold"/>
</dbReference>
<keyword evidence="12" id="KW-1185">Reference proteome</keyword>
<evidence type="ECO:0000256" key="7">
    <source>
        <dbReference type="ARBA" id="ARBA00047984"/>
    </source>
</evidence>
<name>A0A9P8RTT1_9PEZI</name>
<evidence type="ECO:0000256" key="4">
    <source>
        <dbReference type="ARBA" id="ARBA00022801"/>
    </source>
</evidence>
<dbReference type="Pfam" id="PF07717">
    <property type="entry name" value="OB_NTP_bind"/>
    <property type="match status" value="1"/>
</dbReference>
<dbReference type="SMART" id="SM00490">
    <property type="entry name" value="HELICc"/>
    <property type="match status" value="1"/>
</dbReference>
<feature type="compositionally biased region" description="Polar residues" evidence="8">
    <location>
        <begin position="283"/>
        <end position="314"/>
    </location>
</feature>
<dbReference type="FunFam" id="3.40.50.300:FF:000637">
    <property type="entry name" value="ATP-dependent RNA helicase DHX37/DHR1"/>
    <property type="match status" value="1"/>
</dbReference>
<dbReference type="Proteomes" id="UP000750711">
    <property type="component" value="Unassembled WGS sequence"/>
</dbReference>
<dbReference type="Pfam" id="PF21010">
    <property type="entry name" value="HA2_C"/>
    <property type="match status" value="1"/>
</dbReference>
<keyword evidence="5" id="KW-0347">Helicase</keyword>
<feature type="region of interest" description="Disordered" evidence="8">
    <location>
        <begin position="1"/>
        <end position="61"/>
    </location>
</feature>
<sequence length="1096" mass="120273">MPKFVPRIRKHKTPQRRDTSQGDTNAAVVLPASEAEKEERRQKLREQLRAQQPKISAKKQKRLDKYIENKLKKEENLDLIKKLSSAKIDTTLLRSSKVLGTNRESKREILSRALREKQAGIDVEVNNSILYQERRVREEDQPEEPSSEEDSDGGQTASTGHTRPTLEGGAAVALGSGLKRPLDFDDAGKPIIKKRKKKGRRSAAFIKPGEAVEPPWTGFTSESESDPETQNISSHETGTSSESDSPGNESTIETSSEGSSAESEESNTADSRKQRSSAFKAWATQQRNQALGYQPARSSQATDQASNPTANTNFKPREPEQDPLPPELEIKTATDATRKTFSVQVQRSPEIQASRLTLPVVAEEQKIMEAIHNNLVVVVCGATGSGKTTQVPQFLYEAGYGSTDSSTPGLIGVTQPRRVAAVSMAKRVSDELGEDSRKVSYQIRFEGTTNDDTAIKFMTDGVLLREVATDIALRKYSAIIIDEAHERSINTDILIGLMSRVVKLRQELTPIETEDVEFGDFGDAQVDFSDSDSETEIISTGGQGDGHEFELGESMASTSPMHILPLYSLLPTAEQLKVFEAPPEGSRLVVLATNVAETSLTIPGIRYVFDCGRAKERKYDRTSGVQSFEVSWISKASANQRAGRAGRTGPGHCYRMYSSAVYERDFEEHAQPEILRMPIEGEQNDQRGWGAADDRSLLTTKSAPQELYFSSRLLSYIGALDSTGQLTDLGGTMSVFPLSPRFAKILVIGHQHGCLPYIIAIVAALSVGDIFIPEHQLDLGLDSRETEVGEGKTALFDNVARLEEDRREVRRKAYFKTHKLFSRLDNTCDALKLLSAVCAYEHEEDQESFCETNFLRLKALRETHKLRWQITEITRTNCPGVTGPFEPKLSPPSELQVKVIKQIIAAGFVDQVAIRADLAPNPPPTLTARRSTRAIDTPYLTLFPSVSHSTHGPPADDDDGVVGRIDPAVYIHPSSALATASAQLLPSYVIYSHIQRSAGPSSRIRMKTLTPITGAQLAALGHGTPLITYGKPIKEIMPKYAGNDGKEGGGGEEKRECWVIPTLGGAIGKASMGWPLPAKKVTQRRVKGIGGAWVAD</sequence>
<keyword evidence="6" id="KW-0067">ATP-binding</keyword>
<feature type="compositionally biased region" description="Polar residues" evidence="8">
    <location>
        <begin position="218"/>
        <end position="246"/>
    </location>
</feature>
<dbReference type="InterPro" id="IPR014001">
    <property type="entry name" value="Helicase_ATP-bd"/>
</dbReference>
<dbReference type="PROSITE" id="PS51194">
    <property type="entry name" value="HELICASE_CTER"/>
    <property type="match status" value="1"/>
</dbReference>
<dbReference type="GO" id="GO:0016787">
    <property type="term" value="F:hydrolase activity"/>
    <property type="evidence" value="ECO:0007669"/>
    <property type="project" value="UniProtKB-KW"/>
</dbReference>
<feature type="domain" description="Helicase ATP-binding" evidence="9">
    <location>
        <begin position="368"/>
        <end position="499"/>
    </location>
</feature>
<dbReference type="Gene3D" id="3.40.50.300">
    <property type="entry name" value="P-loop containing nucleotide triphosphate hydrolases"/>
    <property type="match status" value="2"/>
</dbReference>
<dbReference type="Pfam" id="PF00271">
    <property type="entry name" value="Helicase_C"/>
    <property type="match status" value="1"/>
</dbReference>
<evidence type="ECO:0000256" key="5">
    <source>
        <dbReference type="ARBA" id="ARBA00022806"/>
    </source>
</evidence>
<dbReference type="InterPro" id="IPR003593">
    <property type="entry name" value="AAA+_ATPase"/>
</dbReference>
<evidence type="ECO:0000256" key="3">
    <source>
        <dbReference type="ARBA" id="ARBA00022741"/>
    </source>
</evidence>
<dbReference type="GO" id="GO:0000462">
    <property type="term" value="P:maturation of SSU-rRNA from tricistronic rRNA transcript (SSU-rRNA, 5.8S rRNA, LSU-rRNA)"/>
    <property type="evidence" value="ECO:0007669"/>
    <property type="project" value="TreeGrafter"/>
</dbReference>
<evidence type="ECO:0000259" key="10">
    <source>
        <dbReference type="PROSITE" id="PS51194"/>
    </source>
</evidence>
<dbReference type="SMART" id="SM00847">
    <property type="entry name" value="HA2"/>
    <property type="match status" value="1"/>
</dbReference>
<dbReference type="GO" id="GO:0005524">
    <property type="term" value="F:ATP binding"/>
    <property type="evidence" value="ECO:0007669"/>
    <property type="project" value="UniProtKB-KW"/>
</dbReference>
<evidence type="ECO:0000256" key="1">
    <source>
        <dbReference type="ARBA" id="ARBA00008792"/>
    </source>
</evidence>
<dbReference type="CDD" id="cd18791">
    <property type="entry name" value="SF2_C_RHA"/>
    <property type="match status" value="1"/>
</dbReference>
<dbReference type="PROSITE" id="PS00690">
    <property type="entry name" value="DEAH_ATP_HELICASE"/>
    <property type="match status" value="1"/>
</dbReference>
<evidence type="ECO:0000313" key="12">
    <source>
        <dbReference type="Proteomes" id="UP000750711"/>
    </source>
</evidence>
<dbReference type="GO" id="GO:0005730">
    <property type="term" value="C:nucleolus"/>
    <property type="evidence" value="ECO:0007669"/>
    <property type="project" value="TreeGrafter"/>
</dbReference>
<comment type="catalytic activity">
    <reaction evidence="7">
        <text>ATP + H2O = ADP + phosphate + H(+)</text>
        <dbReference type="Rhea" id="RHEA:13065"/>
        <dbReference type="ChEBI" id="CHEBI:15377"/>
        <dbReference type="ChEBI" id="CHEBI:15378"/>
        <dbReference type="ChEBI" id="CHEBI:30616"/>
        <dbReference type="ChEBI" id="CHEBI:43474"/>
        <dbReference type="ChEBI" id="CHEBI:456216"/>
        <dbReference type="EC" id="3.6.4.13"/>
    </reaction>
</comment>
<dbReference type="EC" id="3.6.4.13" evidence="2"/>
<comment type="caution">
    <text evidence="11">The sequence shown here is derived from an EMBL/GenBank/DDBJ whole genome shotgun (WGS) entry which is preliminary data.</text>
</comment>
<dbReference type="InterPro" id="IPR001650">
    <property type="entry name" value="Helicase_C-like"/>
</dbReference>
<evidence type="ECO:0000313" key="11">
    <source>
        <dbReference type="EMBL" id="KAH0566398.1"/>
    </source>
</evidence>
<feature type="compositionally biased region" description="Basic and acidic residues" evidence="8">
    <location>
        <begin position="34"/>
        <end position="48"/>
    </location>
</feature>
<accession>A0A9P8RTT1</accession>
<feature type="region of interest" description="Disordered" evidence="8">
    <location>
        <begin position="130"/>
        <end position="336"/>
    </location>
</feature>
<reference evidence="11" key="1">
    <citation type="submission" date="2021-03" db="EMBL/GenBank/DDBJ databases">
        <title>Comparative genomics and phylogenomic investigation of the class Geoglossomycetes provide insights into ecological specialization and systematics.</title>
        <authorList>
            <person name="Melie T."/>
            <person name="Pirro S."/>
            <person name="Miller A.N."/>
            <person name="Quandt A."/>
        </authorList>
    </citation>
    <scope>NUCLEOTIDE SEQUENCE</scope>
    <source>
        <strain evidence="11">CAQ_001_2017</strain>
    </source>
</reference>
<keyword evidence="4" id="KW-0378">Hydrolase</keyword>
<dbReference type="AlphaFoldDB" id="A0A9P8RTT1"/>
<dbReference type="PANTHER" id="PTHR18934:SF99">
    <property type="entry name" value="ATP-DEPENDENT RNA HELICASE DHX37-RELATED"/>
    <property type="match status" value="1"/>
</dbReference>
<dbReference type="InterPro" id="IPR048333">
    <property type="entry name" value="HA2_WH"/>
</dbReference>
<feature type="compositionally biased region" description="Acidic residues" evidence="8">
    <location>
        <begin position="140"/>
        <end position="152"/>
    </location>
</feature>
<evidence type="ECO:0000256" key="2">
    <source>
        <dbReference type="ARBA" id="ARBA00012552"/>
    </source>
</evidence>
<evidence type="ECO:0000256" key="6">
    <source>
        <dbReference type="ARBA" id="ARBA00022840"/>
    </source>
</evidence>
<dbReference type="EMBL" id="JAGHQM010000010">
    <property type="protein sequence ID" value="KAH0566398.1"/>
    <property type="molecule type" value="Genomic_DNA"/>
</dbReference>
<dbReference type="Pfam" id="PF04408">
    <property type="entry name" value="WHD_HA2"/>
    <property type="match status" value="1"/>
</dbReference>
<dbReference type="SMART" id="SM00382">
    <property type="entry name" value="AAA"/>
    <property type="match status" value="1"/>
</dbReference>
<dbReference type="InterPro" id="IPR007502">
    <property type="entry name" value="Helicase-assoc_dom"/>
</dbReference>
<feature type="compositionally biased region" description="Basic residues" evidence="8">
    <location>
        <begin position="191"/>
        <end position="201"/>
    </location>
</feature>
<protein>
    <recommendedName>
        <fullName evidence="2">RNA helicase</fullName>
        <ecNumber evidence="2">3.6.4.13</ecNumber>
    </recommendedName>
</protein>
<proteinExistence type="inferred from homology"/>
<evidence type="ECO:0000259" key="9">
    <source>
        <dbReference type="PROSITE" id="PS51192"/>
    </source>
</evidence>
<dbReference type="Gene3D" id="1.20.120.1080">
    <property type="match status" value="1"/>
</dbReference>
<dbReference type="GO" id="GO:1990904">
    <property type="term" value="C:ribonucleoprotein complex"/>
    <property type="evidence" value="ECO:0007669"/>
    <property type="project" value="UniProtKB-ARBA"/>
</dbReference>
<evidence type="ECO:0000256" key="8">
    <source>
        <dbReference type="SAM" id="MobiDB-lite"/>
    </source>
</evidence>
<gene>
    <name evidence="11" type="ORF">GP486_000181</name>
</gene>
<dbReference type="InterPro" id="IPR027417">
    <property type="entry name" value="P-loop_NTPase"/>
</dbReference>
<organism evidence="11 12">
    <name type="scientific">Trichoglossum hirsutum</name>
    <dbReference type="NCBI Taxonomy" id="265104"/>
    <lineage>
        <taxon>Eukaryota</taxon>
        <taxon>Fungi</taxon>
        <taxon>Dikarya</taxon>
        <taxon>Ascomycota</taxon>
        <taxon>Pezizomycotina</taxon>
        <taxon>Geoglossomycetes</taxon>
        <taxon>Geoglossales</taxon>
        <taxon>Geoglossaceae</taxon>
        <taxon>Trichoglossum</taxon>
    </lineage>
</organism>